<evidence type="ECO:0000313" key="3">
    <source>
        <dbReference type="Proteomes" id="UP001519460"/>
    </source>
</evidence>
<organism evidence="2 3">
    <name type="scientific">Batillaria attramentaria</name>
    <dbReference type="NCBI Taxonomy" id="370345"/>
    <lineage>
        <taxon>Eukaryota</taxon>
        <taxon>Metazoa</taxon>
        <taxon>Spiralia</taxon>
        <taxon>Lophotrochozoa</taxon>
        <taxon>Mollusca</taxon>
        <taxon>Gastropoda</taxon>
        <taxon>Caenogastropoda</taxon>
        <taxon>Sorbeoconcha</taxon>
        <taxon>Cerithioidea</taxon>
        <taxon>Batillariidae</taxon>
        <taxon>Batillaria</taxon>
    </lineage>
</organism>
<dbReference type="Proteomes" id="UP001519460">
    <property type="component" value="Unassembled WGS sequence"/>
</dbReference>
<keyword evidence="3" id="KW-1185">Reference proteome</keyword>
<name>A0ABD0KZF7_9CAEN</name>
<reference evidence="2 3" key="1">
    <citation type="journal article" date="2023" name="Sci. Data">
        <title>Genome assembly of the Korean intertidal mud-creeper Batillaria attramentaria.</title>
        <authorList>
            <person name="Patra A.K."/>
            <person name="Ho P.T."/>
            <person name="Jun S."/>
            <person name="Lee S.J."/>
            <person name="Kim Y."/>
            <person name="Won Y.J."/>
        </authorList>
    </citation>
    <scope>NUCLEOTIDE SEQUENCE [LARGE SCALE GENOMIC DNA]</scope>
    <source>
        <strain evidence="2">Wonlab-2016</strain>
    </source>
</reference>
<sequence>MATNNTSSTPVSAALYYTAVPGVGEIQQQHLPYQHLPQASPCNVTAGLEWQQQQPPRQPLHLQFQPPTSPSWQQQHMANSFHLKHQQPQAAATVLPHPVQGDVPVPFSVNPFPVLYGGQVAQVTNQLRSW</sequence>
<proteinExistence type="predicted"/>
<dbReference type="AlphaFoldDB" id="A0ABD0KZF7"/>
<accession>A0ABD0KZF7</accession>
<evidence type="ECO:0000256" key="1">
    <source>
        <dbReference type="SAM" id="MobiDB-lite"/>
    </source>
</evidence>
<comment type="caution">
    <text evidence="2">The sequence shown here is derived from an EMBL/GenBank/DDBJ whole genome shotgun (WGS) entry which is preliminary data.</text>
</comment>
<gene>
    <name evidence="2" type="ORF">BaRGS_00016338</name>
</gene>
<protein>
    <submittedName>
        <fullName evidence="2">Uncharacterized protein</fullName>
    </submittedName>
</protein>
<evidence type="ECO:0000313" key="2">
    <source>
        <dbReference type="EMBL" id="KAK7492465.1"/>
    </source>
</evidence>
<dbReference type="EMBL" id="JACVVK020000103">
    <property type="protein sequence ID" value="KAK7492465.1"/>
    <property type="molecule type" value="Genomic_DNA"/>
</dbReference>
<feature type="region of interest" description="Disordered" evidence="1">
    <location>
        <begin position="52"/>
        <end position="73"/>
    </location>
</feature>
<feature type="compositionally biased region" description="Low complexity" evidence="1">
    <location>
        <begin position="52"/>
        <end position="66"/>
    </location>
</feature>